<organism evidence="11 12">
    <name type="scientific">Reticulibacter mediterranei</name>
    <dbReference type="NCBI Taxonomy" id="2778369"/>
    <lineage>
        <taxon>Bacteria</taxon>
        <taxon>Bacillati</taxon>
        <taxon>Chloroflexota</taxon>
        <taxon>Ktedonobacteria</taxon>
        <taxon>Ktedonobacterales</taxon>
        <taxon>Reticulibacteraceae</taxon>
        <taxon>Reticulibacter</taxon>
    </lineage>
</organism>
<dbReference type="CDD" id="cd01609">
    <property type="entry name" value="RNAP_beta'_N"/>
    <property type="match status" value="1"/>
</dbReference>
<evidence type="ECO:0000313" key="12">
    <source>
        <dbReference type="Proteomes" id="UP000597444"/>
    </source>
</evidence>
<feature type="domain" description="RNA polymerase N-terminal" evidence="10">
    <location>
        <begin position="243"/>
        <end position="526"/>
    </location>
</feature>
<dbReference type="SUPFAM" id="SSF64484">
    <property type="entry name" value="beta and beta-prime subunits of DNA dependent RNA-polymerase"/>
    <property type="match status" value="1"/>
</dbReference>
<dbReference type="GO" id="GO:0046872">
    <property type="term" value="F:metal ion binding"/>
    <property type="evidence" value="ECO:0007669"/>
    <property type="project" value="UniProtKB-KW"/>
</dbReference>
<dbReference type="Gene3D" id="1.10.150.390">
    <property type="match status" value="1"/>
</dbReference>
<keyword evidence="6" id="KW-0479">Metal-binding</keyword>
<dbReference type="Gene3D" id="1.10.40.90">
    <property type="match status" value="1"/>
</dbReference>
<dbReference type="NCBIfam" id="TIGR02386">
    <property type="entry name" value="rpoC_TIGR"/>
    <property type="match status" value="1"/>
</dbReference>
<evidence type="ECO:0000256" key="5">
    <source>
        <dbReference type="ARBA" id="ARBA00022695"/>
    </source>
</evidence>
<comment type="catalytic activity">
    <reaction evidence="8 9">
        <text>RNA(n) + a ribonucleoside 5'-triphosphate = RNA(n+1) + diphosphate</text>
        <dbReference type="Rhea" id="RHEA:21248"/>
        <dbReference type="Rhea" id="RHEA-COMP:14527"/>
        <dbReference type="Rhea" id="RHEA-COMP:17342"/>
        <dbReference type="ChEBI" id="CHEBI:33019"/>
        <dbReference type="ChEBI" id="CHEBI:61557"/>
        <dbReference type="ChEBI" id="CHEBI:140395"/>
        <dbReference type="EC" id="2.7.7.6"/>
    </reaction>
</comment>
<comment type="function">
    <text evidence="1 9">DNA-dependent RNA polymerase catalyzes the transcription of DNA into RNA using the four ribonucleoside triphosphates as substrates.</text>
</comment>
<dbReference type="PANTHER" id="PTHR19376">
    <property type="entry name" value="DNA-DIRECTED RNA POLYMERASE"/>
    <property type="match status" value="1"/>
</dbReference>
<dbReference type="Pfam" id="PF04998">
    <property type="entry name" value="RNA_pol_Rpb1_5"/>
    <property type="match status" value="2"/>
</dbReference>
<proteinExistence type="inferred from homology"/>
<dbReference type="InterPro" id="IPR044893">
    <property type="entry name" value="RNA_pol_Rpb1_clamp_domain"/>
</dbReference>
<evidence type="ECO:0000256" key="1">
    <source>
        <dbReference type="ARBA" id="ARBA00004026"/>
    </source>
</evidence>
<dbReference type="Gene3D" id="6.10.250.2940">
    <property type="match status" value="1"/>
</dbReference>
<dbReference type="PANTHER" id="PTHR19376:SF54">
    <property type="entry name" value="DNA-DIRECTED RNA POLYMERASE SUBUNIT BETA"/>
    <property type="match status" value="1"/>
</dbReference>
<sequence>MMNDGSIKALRISLASPKQILAHSYGEVTRAETINYLTQKPEPGGLFCERIFGPIKDWCCACGKYKRERTPGLRCEKCGVEVTRSSTRRERLGHITLAAPVAHSWFARSAPSIIALLLDLSTRSLGTLLSYSAYLVLDIAEEERTTLLAHLDAKDARRDDLAALAVGDLLDVAQYRTLCALAGTVFTAASGAEAVRARLEALDLDSLAADLRAMILSDPAHAKKAMKQLHLVEAFRASGIAPAWMIFEVLPVLPPELRPLVPLGGGRYATSDVNALYERVIHRNNRIKKFISKDAPDLILNQEKRLLQDACDALFDNARRKHPVIGSHKQPLKSLTDILKGKEGRFRRNLLGKRVDYSGRSVIVGDTSLKLHQCGLPTKICLELFKPFLIRMLVERHHAPNAHVAKRMIERTRKPDPVIWDVLAEVLIGKVVLLNRAPTLHRLSIQAFEVVWMSDSNAIRLHPCVCSAFNADFDGDQMAVHLPLSDASQAEARALMLSTRNLRSPASGEPAVSISQEMVLGLFYLTQARPSSKGSGRLFADADDALCALDHGIIDLHTSIVVRLGTHTLYEAPDTRSVLPPNKRVPTTAGRLIFNQLLPEALQYKNYEMTKERLKLLVAESLRVCGEQATARMVDALKRAGFTYATRSGISFSVLSDIAVPPAKHELLAQADTHILEIAEQAQLGMISAEEADQQRIAVWQATTDAISSRLEAALDQWGALATIIKSGATKAKFQQIRQLSGMRGLMARPSGEIIVIPIRGNYLEGLTVRETFIAASAARNGFMGRSLNTATTGYLTRKLVEAGMEVWITMPDCGTSESVCITQEDSLALGLPNMQSRIVGRMLAEDVAGLRAGTLLDDTQAAHLVAQAIPAVRVRSVLACQATYGVCQHCYGSDLARGTLVRLGTAVGIIAGQSIGEPGTQLSMRAFHSGGIANAAGDIRAGLPRVIELFEGRTPPQPAPLAPFAGIMHVEKDTGEVTLRLSAPTETWSVTLPAGQQVLVHDGESVEMGTQLAHGACDPQTLIATRGRAGAARYLIDEVQRVFRGTGVYISEKHIECIVRQMLRYVLVRDPGDTTLLPGDIADRFTTLEMNAQVLAQGGTPAVAQPILLGLTRTVLQTRSFLAAASFQETSRVLMRAAIGGREDPIRGYKEQLVIGGRIPTPRDGERTARRVA</sequence>
<dbReference type="Proteomes" id="UP000597444">
    <property type="component" value="Unassembled WGS sequence"/>
</dbReference>
<dbReference type="CDD" id="cd02655">
    <property type="entry name" value="RNAP_beta'_C"/>
    <property type="match status" value="1"/>
</dbReference>
<dbReference type="Gene3D" id="1.10.274.100">
    <property type="entry name" value="RNA polymerase Rpb1, domain 3"/>
    <property type="match status" value="1"/>
</dbReference>
<keyword evidence="12" id="KW-1185">Reference proteome</keyword>
<dbReference type="InterPro" id="IPR045867">
    <property type="entry name" value="DNA-dir_RpoC_beta_prime"/>
</dbReference>
<protein>
    <recommendedName>
        <fullName evidence="9">DNA-directed RNA polymerase subunit</fullName>
        <ecNumber evidence="9">2.7.7.6</ecNumber>
    </recommendedName>
</protein>
<evidence type="ECO:0000256" key="8">
    <source>
        <dbReference type="ARBA" id="ARBA00048552"/>
    </source>
</evidence>
<comment type="similarity">
    <text evidence="2 9">Belongs to the RNA polymerase beta' chain family.</text>
</comment>
<dbReference type="Pfam" id="PF04997">
    <property type="entry name" value="RNA_pol_Rpb1_1"/>
    <property type="match status" value="1"/>
</dbReference>
<keyword evidence="5 9" id="KW-0548">Nucleotidyltransferase</keyword>
<dbReference type="InterPro" id="IPR007080">
    <property type="entry name" value="RNA_pol_Rpb1_1"/>
</dbReference>
<dbReference type="GO" id="GO:0003677">
    <property type="term" value="F:DNA binding"/>
    <property type="evidence" value="ECO:0007669"/>
    <property type="project" value="InterPro"/>
</dbReference>
<keyword evidence="4 9" id="KW-0808">Transferase</keyword>
<evidence type="ECO:0000256" key="4">
    <source>
        <dbReference type="ARBA" id="ARBA00022679"/>
    </source>
</evidence>
<keyword evidence="7 9" id="KW-0804">Transcription</keyword>
<evidence type="ECO:0000256" key="9">
    <source>
        <dbReference type="RuleBase" id="RU004279"/>
    </source>
</evidence>
<dbReference type="EMBL" id="BNJK01000003">
    <property type="protein sequence ID" value="GHP00772.1"/>
    <property type="molecule type" value="Genomic_DNA"/>
</dbReference>
<dbReference type="Gene3D" id="1.10.1790.20">
    <property type="match status" value="1"/>
</dbReference>
<dbReference type="Gene3D" id="2.40.50.100">
    <property type="match status" value="1"/>
</dbReference>
<evidence type="ECO:0000256" key="6">
    <source>
        <dbReference type="ARBA" id="ARBA00022723"/>
    </source>
</evidence>
<dbReference type="InterPro" id="IPR042102">
    <property type="entry name" value="RNA_pol_Rpb1_3_sf"/>
</dbReference>
<name>A0A8J3J3A4_9CHLR</name>
<dbReference type="Gene3D" id="2.40.40.20">
    <property type="match status" value="1"/>
</dbReference>
<evidence type="ECO:0000256" key="7">
    <source>
        <dbReference type="ARBA" id="ARBA00023163"/>
    </source>
</evidence>
<dbReference type="InterPro" id="IPR006592">
    <property type="entry name" value="RNA_pol_N"/>
</dbReference>
<dbReference type="InterPro" id="IPR007081">
    <property type="entry name" value="RNA_pol_Rpb1_5"/>
</dbReference>
<keyword evidence="3 9" id="KW-0240">DNA-directed RNA polymerase</keyword>
<dbReference type="InterPro" id="IPR038120">
    <property type="entry name" value="Rpb1_funnel_sf"/>
</dbReference>
<dbReference type="SMART" id="SM00663">
    <property type="entry name" value="RPOLA_N"/>
    <property type="match status" value="1"/>
</dbReference>
<dbReference type="InterPro" id="IPR012754">
    <property type="entry name" value="DNA-dir_RpoC_beta_prime_bact"/>
</dbReference>
<dbReference type="Gene3D" id="4.10.860.120">
    <property type="entry name" value="RNA polymerase II, clamp domain"/>
    <property type="match status" value="1"/>
</dbReference>
<reference evidence="11" key="1">
    <citation type="submission" date="2020-10" db="EMBL/GenBank/DDBJ databases">
        <title>Taxonomic study of unclassified bacteria belonging to the class Ktedonobacteria.</title>
        <authorList>
            <person name="Yabe S."/>
            <person name="Wang C.M."/>
            <person name="Zheng Y."/>
            <person name="Sakai Y."/>
            <person name="Cavaletti L."/>
            <person name="Monciardini P."/>
            <person name="Donadio S."/>
        </authorList>
    </citation>
    <scope>NUCLEOTIDE SEQUENCE</scope>
    <source>
        <strain evidence="11">ID150040</strain>
    </source>
</reference>
<evidence type="ECO:0000256" key="2">
    <source>
        <dbReference type="ARBA" id="ARBA00006460"/>
    </source>
</evidence>
<comment type="caution">
    <text evidence="11">The sequence shown here is derived from an EMBL/GenBank/DDBJ whole genome shotgun (WGS) entry which is preliminary data.</text>
</comment>
<dbReference type="InterPro" id="IPR000722">
    <property type="entry name" value="RNA_pol_asu"/>
</dbReference>
<dbReference type="EC" id="2.7.7.6" evidence="9"/>
<dbReference type="AlphaFoldDB" id="A0A8J3J3A4"/>
<dbReference type="GO" id="GO:0000428">
    <property type="term" value="C:DNA-directed RNA polymerase complex"/>
    <property type="evidence" value="ECO:0007669"/>
    <property type="project" value="UniProtKB-KW"/>
</dbReference>
<gene>
    <name evidence="11" type="ORF">KSF_108190</name>
</gene>
<evidence type="ECO:0000259" key="10">
    <source>
        <dbReference type="SMART" id="SM00663"/>
    </source>
</evidence>
<dbReference type="Gene3D" id="1.10.132.30">
    <property type="match status" value="1"/>
</dbReference>
<dbReference type="InterPro" id="IPR007066">
    <property type="entry name" value="RNA_pol_Rpb1_3"/>
</dbReference>
<accession>A0A8J3J3A4</accession>
<dbReference type="RefSeq" id="WP_220211357.1">
    <property type="nucleotide sequence ID" value="NZ_BNJK01000003.1"/>
</dbReference>
<dbReference type="Pfam" id="PF00623">
    <property type="entry name" value="RNA_pol_Rpb1_2"/>
    <property type="match status" value="1"/>
</dbReference>
<evidence type="ECO:0000256" key="3">
    <source>
        <dbReference type="ARBA" id="ARBA00022478"/>
    </source>
</evidence>
<dbReference type="GO" id="GO:0006351">
    <property type="term" value="P:DNA-templated transcription"/>
    <property type="evidence" value="ECO:0007669"/>
    <property type="project" value="InterPro"/>
</dbReference>
<dbReference type="Pfam" id="PF04983">
    <property type="entry name" value="RNA_pol_Rpb1_3"/>
    <property type="match status" value="1"/>
</dbReference>
<evidence type="ECO:0000313" key="11">
    <source>
        <dbReference type="EMBL" id="GHP00772.1"/>
    </source>
</evidence>
<dbReference type="GO" id="GO:0003899">
    <property type="term" value="F:DNA-directed RNA polymerase activity"/>
    <property type="evidence" value="ECO:0007669"/>
    <property type="project" value="UniProtKB-EC"/>
</dbReference>